<dbReference type="PANTHER" id="PTHR43675:SF1">
    <property type="entry name" value="RIKEN CDNA 2700097O09 GENE"/>
    <property type="match status" value="1"/>
</dbReference>
<dbReference type="InParanoid" id="A0A3P7FNY1"/>
<dbReference type="Proteomes" id="UP000270924">
    <property type="component" value="Unassembled WGS sequence"/>
</dbReference>
<evidence type="ECO:0000313" key="1">
    <source>
        <dbReference type="EMBL" id="VDM10995.1"/>
    </source>
</evidence>
<dbReference type="AlphaFoldDB" id="A0A3P7FNY1"/>
<dbReference type="Gene3D" id="3.40.50.150">
    <property type="entry name" value="Vaccinia Virus protein VP39"/>
    <property type="match status" value="2"/>
</dbReference>
<keyword evidence="2" id="KW-1185">Reference proteome</keyword>
<dbReference type="SUPFAM" id="SSF53335">
    <property type="entry name" value="S-adenosyl-L-methionine-dependent methyltransferases"/>
    <property type="match status" value="1"/>
</dbReference>
<dbReference type="PANTHER" id="PTHR43675">
    <property type="entry name" value="ARSENITE METHYLTRANSFERASE"/>
    <property type="match status" value="1"/>
</dbReference>
<dbReference type="GO" id="GO:0008168">
    <property type="term" value="F:methyltransferase activity"/>
    <property type="evidence" value="ECO:0007669"/>
    <property type="project" value="TreeGrafter"/>
</dbReference>
<organism evidence="1 2">
    <name type="scientific">Wuchereria bancrofti</name>
    <dbReference type="NCBI Taxonomy" id="6293"/>
    <lineage>
        <taxon>Eukaryota</taxon>
        <taxon>Metazoa</taxon>
        <taxon>Ecdysozoa</taxon>
        <taxon>Nematoda</taxon>
        <taxon>Chromadorea</taxon>
        <taxon>Rhabditida</taxon>
        <taxon>Spirurina</taxon>
        <taxon>Spiruromorpha</taxon>
        <taxon>Filarioidea</taxon>
        <taxon>Onchocercidae</taxon>
        <taxon>Wuchereria</taxon>
    </lineage>
</organism>
<dbReference type="FunCoup" id="A0A3P7FNY1">
    <property type="interactions" value="679"/>
</dbReference>
<dbReference type="InterPro" id="IPR029063">
    <property type="entry name" value="SAM-dependent_MTases_sf"/>
</dbReference>
<dbReference type="OMA" id="AWECISH"/>
<dbReference type="InterPro" id="IPR026669">
    <property type="entry name" value="Arsenite_MeTrfase-like"/>
</dbReference>
<gene>
    <name evidence="1" type="ORF">WBA_LOCUS4381</name>
</gene>
<sequence length="384" mass="43337">MWEIYGKEIPDIQVKRIEKLELLDEKILLSQLLEHYCFVIASKNARFLELTNMFLNIEQAEEEFQNLLYRVEPKSVAEFLSWINESFVVSDGGHSGNIEFDGRSEPTSECDVLLRKIAVDIRSELPTTAILPSETVCWPQSGLDSDCSRDTTVHVDAFLYDDDDVDELVDQGALSREYCAKCGCREIMPLTFISHSLSIDQLRFAFTVLVPLSEDMKGTLIVDVGSRLGAVLYAVYSYSSGRVNAIGIEMNEDFCKLQKRVIEINGMEANIKVINDDVRKQAEVVSAADVIVLHNVFSFFLPLADQTECWEFLRKSTRPGTAVISNPAIEAVTDHLILSFSISDWLEKIETGHLAAQYAGVNQDLFNDCVKLTLYKVKHQDEVQ</sequence>
<evidence type="ECO:0000313" key="2">
    <source>
        <dbReference type="Proteomes" id="UP000270924"/>
    </source>
</evidence>
<dbReference type="EMBL" id="UYWW01001788">
    <property type="protein sequence ID" value="VDM10995.1"/>
    <property type="molecule type" value="Genomic_DNA"/>
</dbReference>
<reference evidence="1 2" key="1">
    <citation type="submission" date="2018-11" db="EMBL/GenBank/DDBJ databases">
        <authorList>
            <consortium name="Pathogen Informatics"/>
        </authorList>
    </citation>
    <scope>NUCLEOTIDE SEQUENCE [LARGE SCALE GENOMIC DNA]</scope>
</reference>
<protein>
    <recommendedName>
        <fullName evidence="3">Methyltransferase type 11 domain-containing protein</fullName>
    </recommendedName>
</protein>
<proteinExistence type="predicted"/>
<name>A0A3P7FNY1_WUCBA</name>
<evidence type="ECO:0008006" key="3">
    <source>
        <dbReference type="Google" id="ProtNLM"/>
    </source>
</evidence>
<dbReference type="OrthoDB" id="15794at2759"/>
<accession>A0A3P7FNY1</accession>